<sequence>MERRGLEVNMATSELRLEAYGEASAVELLHAEKAVPLPCPAEEAVPLSSPVEEAVPLPCPAEAATLSSSPAEDAAQPPSPAGDAAQRSRGAQRSHATGGGVQRSSAARGGALTFNPGGGGAPPICCPAEAASFSVAARDSSHRGAGLPLQRGFWRSESGAFGGGFCYATASRWHCGTASDWSRNFVLVRSLPT</sequence>
<keyword evidence="2" id="KW-1185">Reference proteome</keyword>
<evidence type="ECO:0000313" key="4">
    <source>
        <dbReference type="RefSeq" id="XP_053532186.1"/>
    </source>
</evidence>
<gene>
    <name evidence="3 4" type="primary">LOC128629200</name>
</gene>
<reference evidence="3 4" key="2">
    <citation type="submission" date="2025-04" db="UniProtKB">
        <authorList>
            <consortium name="RefSeq"/>
        </authorList>
    </citation>
    <scope>IDENTIFICATION</scope>
    <source>
        <tissue evidence="3 4">Blood</tissue>
    </source>
</reference>
<evidence type="ECO:0000313" key="3">
    <source>
        <dbReference type="RefSeq" id="XP_053532185.1"/>
    </source>
</evidence>
<protein>
    <submittedName>
        <fullName evidence="3 4">Skin secretory protein xP2 isoform X3</fullName>
    </submittedName>
</protein>
<dbReference type="Proteomes" id="UP000221080">
    <property type="component" value="Chromosome 26"/>
</dbReference>
<feature type="region of interest" description="Disordered" evidence="1">
    <location>
        <begin position="63"/>
        <end position="113"/>
    </location>
</feature>
<proteinExistence type="predicted"/>
<dbReference type="RefSeq" id="XP_053532186.1">
    <property type="nucleotide sequence ID" value="XM_053676211.1"/>
</dbReference>
<name>A0A9F7TGN7_ICTPU</name>
<evidence type="ECO:0000256" key="1">
    <source>
        <dbReference type="SAM" id="MobiDB-lite"/>
    </source>
</evidence>
<accession>A0A9F7TGN7</accession>
<organism evidence="2 4">
    <name type="scientific">Ictalurus punctatus</name>
    <name type="common">Channel catfish</name>
    <name type="synonym">Silurus punctatus</name>
    <dbReference type="NCBI Taxonomy" id="7998"/>
    <lineage>
        <taxon>Eukaryota</taxon>
        <taxon>Metazoa</taxon>
        <taxon>Chordata</taxon>
        <taxon>Craniata</taxon>
        <taxon>Vertebrata</taxon>
        <taxon>Euteleostomi</taxon>
        <taxon>Actinopterygii</taxon>
        <taxon>Neopterygii</taxon>
        <taxon>Teleostei</taxon>
        <taxon>Ostariophysi</taxon>
        <taxon>Siluriformes</taxon>
        <taxon>Ictaluridae</taxon>
        <taxon>Ictalurus</taxon>
    </lineage>
</organism>
<dbReference type="RefSeq" id="XP_053532185.1">
    <property type="nucleotide sequence ID" value="XM_053676210.1"/>
</dbReference>
<reference evidence="2" key="1">
    <citation type="journal article" date="2016" name="Nat. Commun.">
        <title>The channel catfish genome sequence provides insights into the evolution of scale formation in teleosts.</title>
        <authorList>
            <person name="Liu Z."/>
            <person name="Liu S."/>
            <person name="Yao J."/>
            <person name="Bao L."/>
            <person name="Zhang J."/>
            <person name="Li Y."/>
            <person name="Jiang C."/>
            <person name="Sun L."/>
            <person name="Wang R."/>
            <person name="Zhang Y."/>
            <person name="Zhou T."/>
            <person name="Zeng Q."/>
            <person name="Fu Q."/>
            <person name="Gao S."/>
            <person name="Li N."/>
            <person name="Koren S."/>
            <person name="Jiang Y."/>
            <person name="Zimin A."/>
            <person name="Xu P."/>
            <person name="Phillippy A.M."/>
            <person name="Geng X."/>
            <person name="Song L."/>
            <person name="Sun F."/>
            <person name="Li C."/>
            <person name="Wang X."/>
            <person name="Chen A."/>
            <person name="Jin Y."/>
            <person name="Yuan Z."/>
            <person name="Yang Y."/>
            <person name="Tan S."/>
            <person name="Peatman E."/>
            <person name="Lu J."/>
            <person name="Qin Z."/>
            <person name="Dunham R."/>
            <person name="Li Z."/>
            <person name="Sonstegard T."/>
            <person name="Feng J."/>
            <person name="Danzmann R.G."/>
            <person name="Schroeder S."/>
            <person name="Scheffler B."/>
            <person name="Duke M.V."/>
            <person name="Ballard L."/>
            <person name="Kucuktas H."/>
            <person name="Kaltenboeck L."/>
            <person name="Liu H."/>
            <person name="Armbruster J."/>
            <person name="Xie Y."/>
            <person name="Kirby M.L."/>
            <person name="Tian Y."/>
            <person name="Flanagan M.E."/>
            <person name="Mu W."/>
            <person name="Waldbieser G.C."/>
        </authorList>
    </citation>
    <scope>NUCLEOTIDE SEQUENCE [LARGE SCALE GENOMIC DNA]</scope>
    <source>
        <strain evidence="2">SDA103</strain>
    </source>
</reference>
<dbReference type="AlphaFoldDB" id="A0A9F7TGN7"/>
<dbReference type="GeneID" id="128629200"/>
<evidence type="ECO:0000313" key="2">
    <source>
        <dbReference type="Proteomes" id="UP000221080"/>
    </source>
</evidence>